<dbReference type="InterPro" id="IPR024135">
    <property type="entry name" value="LAMTOR5"/>
</dbReference>
<dbReference type="Proteomes" id="UP000663881">
    <property type="component" value="Unassembled WGS sequence"/>
</dbReference>
<dbReference type="EMBL" id="CAJNOM010000422">
    <property type="protein sequence ID" value="CAF1428626.1"/>
    <property type="molecule type" value="Genomic_DNA"/>
</dbReference>
<evidence type="ECO:0000313" key="10">
    <source>
        <dbReference type="Proteomes" id="UP000663860"/>
    </source>
</evidence>
<dbReference type="EMBL" id="CAJNON010000240">
    <property type="protein sequence ID" value="CAF1133703.1"/>
    <property type="molecule type" value="Genomic_DNA"/>
</dbReference>
<name>A0A814NMN3_9BILA</name>
<dbReference type="EMBL" id="CAJNOG010000417">
    <property type="protein sequence ID" value="CAF1230779.1"/>
    <property type="molecule type" value="Genomic_DNA"/>
</dbReference>
<evidence type="ECO:0000313" key="3">
    <source>
        <dbReference type="EMBL" id="CAF1133703.1"/>
    </source>
</evidence>
<dbReference type="Proteomes" id="UP000663860">
    <property type="component" value="Unassembled WGS sequence"/>
</dbReference>
<dbReference type="Proteomes" id="UP000663891">
    <property type="component" value="Unassembled WGS sequence"/>
</dbReference>
<proteinExistence type="predicted"/>
<dbReference type="EMBL" id="CAJOAZ010008212">
    <property type="protein sequence ID" value="CAF4179838.1"/>
    <property type="molecule type" value="Genomic_DNA"/>
</dbReference>
<protein>
    <recommendedName>
        <fullName evidence="11">Late endosomal/lysosomal adaptor and MAPK and MTOR activator 5</fullName>
    </recommendedName>
</protein>
<dbReference type="EMBL" id="CAJNOE010000253">
    <property type="protein sequence ID" value="CAF1092521.1"/>
    <property type="molecule type" value="Genomic_DNA"/>
</dbReference>
<evidence type="ECO:0000313" key="5">
    <source>
        <dbReference type="EMBL" id="CAF1428626.1"/>
    </source>
</evidence>
<sequence length="92" mass="9950">MDKNFETLVETTMKKFSMVGVDAKGVLVCDRNGLALTSNNVSNSPGPVARLAELATSLSGRRATVCLEHNENQVLIHQTEKTIVAVYTENAT</sequence>
<dbReference type="Proteomes" id="UP000663832">
    <property type="component" value="Unassembled WGS sequence"/>
</dbReference>
<keyword evidence="9" id="KW-1185">Reference proteome</keyword>
<dbReference type="Proteomes" id="UP000663877">
    <property type="component" value="Unassembled WGS sequence"/>
</dbReference>
<dbReference type="AlphaFoldDB" id="A0A814NMN3"/>
<gene>
    <name evidence="1" type="ORF">BJG266_LOCUS10338</name>
    <name evidence="2" type="ORF">IZO911_LOCUS22579</name>
    <name evidence="4" type="ORF">JYZ213_LOCUS28530</name>
    <name evidence="6" type="ORF">KXQ929_LOCUS6128</name>
    <name evidence="7" type="ORF">OKA104_LOCUS18408</name>
    <name evidence="8" type="ORF">OXD698_LOCUS39663</name>
    <name evidence="5" type="ORF">QVE165_LOCUS38795</name>
    <name evidence="3" type="ORF">VCS650_LOCUS21879</name>
</gene>
<dbReference type="GO" id="GO:0071986">
    <property type="term" value="C:Ragulator complex"/>
    <property type="evidence" value="ECO:0007669"/>
    <property type="project" value="InterPro"/>
</dbReference>
<evidence type="ECO:0000313" key="7">
    <source>
        <dbReference type="EMBL" id="CAF3799723.1"/>
    </source>
</evidence>
<dbReference type="Proteomes" id="UP000663868">
    <property type="component" value="Unassembled WGS sequence"/>
</dbReference>
<dbReference type="EMBL" id="CAJOAY010001139">
    <property type="protein sequence ID" value="CAF3799723.1"/>
    <property type="molecule type" value="Genomic_DNA"/>
</dbReference>
<dbReference type="EMBL" id="CAJOBB010000233">
    <property type="protein sequence ID" value="CAF3620540.1"/>
    <property type="molecule type" value="Genomic_DNA"/>
</dbReference>
<organism evidence="2 10">
    <name type="scientific">Adineta steineri</name>
    <dbReference type="NCBI Taxonomy" id="433720"/>
    <lineage>
        <taxon>Eukaryota</taxon>
        <taxon>Metazoa</taxon>
        <taxon>Spiralia</taxon>
        <taxon>Gnathifera</taxon>
        <taxon>Rotifera</taxon>
        <taxon>Eurotatoria</taxon>
        <taxon>Bdelloidea</taxon>
        <taxon>Adinetida</taxon>
        <taxon>Adinetidae</taxon>
        <taxon>Adineta</taxon>
    </lineage>
</organism>
<dbReference type="EMBL" id="CAJNOI010000036">
    <property type="protein sequence ID" value="CAF0898435.1"/>
    <property type="molecule type" value="Genomic_DNA"/>
</dbReference>
<dbReference type="Proteomes" id="UP000663845">
    <property type="component" value="Unassembled WGS sequence"/>
</dbReference>
<evidence type="ECO:0000313" key="6">
    <source>
        <dbReference type="EMBL" id="CAF3620540.1"/>
    </source>
</evidence>
<dbReference type="Proteomes" id="UP000663844">
    <property type="component" value="Unassembled WGS sequence"/>
</dbReference>
<evidence type="ECO:0000313" key="1">
    <source>
        <dbReference type="EMBL" id="CAF0898435.1"/>
    </source>
</evidence>
<evidence type="ECO:0000313" key="8">
    <source>
        <dbReference type="EMBL" id="CAF4179838.1"/>
    </source>
</evidence>
<accession>A0A814NMN3</accession>
<evidence type="ECO:0008006" key="11">
    <source>
        <dbReference type="Google" id="ProtNLM"/>
    </source>
</evidence>
<comment type="caution">
    <text evidence="2">The sequence shown here is derived from an EMBL/GenBank/DDBJ whole genome shotgun (WGS) entry which is preliminary data.</text>
</comment>
<dbReference type="OrthoDB" id="10018203at2759"/>
<dbReference type="Pfam" id="PF16672">
    <property type="entry name" value="LAMTOR5"/>
    <property type="match status" value="1"/>
</dbReference>
<evidence type="ECO:0000313" key="4">
    <source>
        <dbReference type="EMBL" id="CAF1230779.1"/>
    </source>
</evidence>
<evidence type="ECO:0000313" key="9">
    <source>
        <dbReference type="Proteomes" id="UP000663832"/>
    </source>
</evidence>
<reference evidence="2" key="1">
    <citation type="submission" date="2021-02" db="EMBL/GenBank/DDBJ databases">
        <authorList>
            <person name="Nowell W R."/>
        </authorList>
    </citation>
    <scope>NUCLEOTIDE SEQUENCE</scope>
</reference>
<dbReference type="Gene3D" id="3.30.450.30">
    <property type="entry name" value="Dynein light chain 2a, cytoplasmic"/>
    <property type="match status" value="1"/>
</dbReference>
<dbReference type="GO" id="GO:0043066">
    <property type="term" value="P:negative regulation of apoptotic process"/>
    <property type="evidence" value="ECO:0007669"/>
    <property type="project" value="InterPro"/>
</dbReference>
<evidence type="ECO:0000313" key="2">
    <source>
        <dbReference type="EMBL" id="CAF1092521.1"/>
    </source>
</evidence>